<comment type="similarity">
    <text evidence="1">Belongs to the membrane fusion protein (MFP) (TC 8.A.1) family.</text>
</comment>
<dbReference type="PANTHER" id="PTHR30469">
    <property type="entry name" value="MULTIDRUG RESISTANCE PROTEIN MDTA"/>
    <property type="match status" value="1"/>
</dbReference>
<dbReference type="InterPro" id="IPR058792">
    <property type="entry name" value="Beta-barrel_RND_2"/>
</dbReference>
<protein>
    <submittedName>
        <fullName evidence="4">Efflux transporter periplasmic adaptor subunit</fullName>
    </submittedName>
</protein>
<organism evidence="4 5">
    <name type="scientific">Limnohabitans parvus II-B4</name>
    <dbReference type="NCBI Taxonomy" id="1293052"/>
    <lineage>
        <taxon>Bacteria</taxon>
        <taxon>Pseudomonadati</taxon>
        <taxon>Pseudomonadota</taxon>
        <taxon>Betaproteobacteria</taxon>
        <taxon>Burkholderiales</taxon>
        <taxon>Comamonadaceae</taxon>
        <taxon>Limnohabitans</taxon>
    </lineage>
</organism>
<dbReference type="RefSeq" id="WP_108311491.1">
    <property type="nucleotide sequence ID" value="NZ_NESN01000001.1"/>
</dbReference>
<proteinExistence type="inferred from homology"/>
<evidence type="ECO:0000256" key="1">
    <source>
        <dbReference type="ARBA" id="ARBA00009477"/>
    </source>
</evidence>
<dbReference type="Gene3D" id="2.40.50.100">
    <property type="match status" value="1"/>
</dbReference>
<dbReference type="AlphaFoldDB" id="A0A315EBZ8"/>
<dbReference type="OrthoDB" id="5502471at2"/>
<evidence type="ECO:0000313" key="4">
    <source>
        <dbReference type="EMBL" id="PUE55500.1"/>
    </source>
</evidence>
<reference evidence="4 5" key="1">
    <citation type="submission" date="2017-04" db="EMBL/GenBank/DDBJ databases">
        <title>Unexpected and diverse lifestyles within the genus Limnohabitans.</title>
        <authorList>
            <person name="Kasalicky V."/>
            <person name="Mehrshad M."/>
            <person name="Andrei S.-A."/>
            <person name="Salcher M."/>
            <person name="Kratochvilova H."/>
            <person name="Simek K."/>
            <person name="Ghai R."/>
        </authorList>
    </citation>
    <scope>NUCLEOTIDE SEQUENCE [LARGE SCALE GENOMIC DNA]</scope>
    <source>
        <strain evidence="4 5">II-B4</strain>
    </source>
</reference>
<dbReference type="Gene3D" id="2.40.420.20">
    <property type="match status" value="1"/>
</dbReference>
<dbReference type="InterPro" id="IPR006143">
    <property type="entry name" value="RND_pump_MFP"/>
</dbReference>
<dbReference type="InterPro" id="IPR058625">
    <property type="entry name" value="MdtA-like_BSH"/>
</dbReference>
<name>A0A315EBZ8_9BURK</name>
<accession>A0A315EBZ8</accession>
<evidence type="ECO:0000259" key="2">
    <source>
        <dbReference type="Pfam" id="PF25917"/>
    </source>
</evidence>
<keyword evidence="5" id="KW-1185">Reference proteome</keyword>
<feature type="domain" description="CusB-like beta-barrel" evidence="3">
    <location>
        <begin position="222"/>
        <end position="293"/>
    </location>
</feature>
<dbReference type="Pfam" id="PF25954">
    <property type="entry name" value="Beta-barrel_RND_2"/>
    <property type="match status" value="1"/>
</dbReference>
<dbReference type="Pfam" id="PF25917">
    <property type="entry name" value="BSH_RND"/>
    <property type="match status" value="1"/>
</dbReference>
<dbReference type="EMBL" id="NESN01000001">
    <property type="protein sequence ID" value="PUE55500.1"/>
    <property type="molecule type" value="Genomic_DNA"/>
</dbReference>
<dbReference type="Gene3D" id="1.10.287.470">
    <property type="entry name" value="Helix hairpin bin"/>
    <property type="match status" value="1"/>
</dbReference>
<feature type="domain" description="Multidrug resistance protein MdtA-like barrel-sandwich hybrid" evidence="2">
    <location>
        <begin position="76"/>
        <end position="202"/>
    </location>
</feature>
<dbReference type="Proteomes" id="UP000250790">
    <property type="component" value="Unassembled WGS sequence"/>
</dbReference>
<comment type="caution">
    <text evidence="4">The sequence shown here is derived from an EMBL/GenBank/DDBJ whole genome shotgun (WGS) entry which is preliminary data.</text>
</comment>
<gene>
    <name evidence="4" type="ORF">B9Z37_02780</name>
</gene>
<evidence type="ECO:0000313" key="5">
    <source>
        <dbReference type="Proteomes" id="UP000250790"/>
    </source>
</evidence>
<evidence type="ECO:0000259" key="3">
    <source>
        <dbReference type="Pfam" id="PF25954"/>
    </source>
</evidence>
<dbReference type="GO" id="GO:0015562">
    <property type="term" value="F:efflux transmembrane transporter activity"/>
    <property type="evidence" value="ECO:0007669"/>
    <property type="project" value="TreeGrafter"/>
</dbReference>
<dbReference type="NCBIfam" id="TIGR01730">
    <property type="entry name" value="RND_mfp"/>
    <property type="match status" value="1"/>
</dbReference>
<dbReference type="SUPFAM" id="SSF111369">
    <property type="entry name" value="HlyD-like secretion proteins"/>
    <property type="match status" value="1"/>
</dbReference>
<dbReference type="Gene3D" id="2.40.30.170">
    <property type="match status" value="1"/>
</dbReference>
<dbReference type="GO" id="GO:1990281">
    <property type="term" value="C:efflux pump complex"/>
    <property type="evidence" value="ECO:0007669"/>
    <property type="project" value="TreeGrafter"/>
</dbReference>
<sequence length="378" mass="39709">MKRSTLWILSGVAAAALLAGGARWASLRKTAVETTKTSTPVATQIELSASDVVKAQKMDMVLGLPVSGTLKASQSAMVKARVTGELMDLVVREGDLVKAGQTIARIDPTEYQARERQAKQQADAAQAQVEIAQKQFDNNKALVDQGFISQTALQNSAASLNGAKATHMAAVAALDVTRKALDDAIIRSPISGQIAQRLAQPGERMGLDARIVEVVNLSQLELEAALPAADAGLVRAGMKAQLKVEGIDEPVAAKVLRINPAAQAGSRSVLVYLGVAGQDGLRQGLFAEGSLGTRTVQALAVPLSSVRTDKPQPYVQVVDGEQVRHVTVQTGTRAEKTLKNITLTWVEVQGLAEGAQVLTASAGAVREGTLVKFTAGVR</sequence>